<protein>
    <recommendedName>
        <fullName evidence="1">Phytase-like domain-containing protein</fullName>
    </recommendedName>
</protein>
<dbReference type="RefSeq" id="WP_111596161.1">
    <property type="nucleotide sequence ID" value="NZ_QLLL01000001.1"/>
</dbReference>
<accession>A0A327R528</accession>
<dbReference type="InterPro" id="IPR027372">
    <property type="entry name" value="Phytase-like_dom"/>
</dbReference>
<keyword evidence="3" id="KW-1185">Reference proteome</keyword>
<feature type="domain" description="Phytase-like" evidence="1">
    <location>
        <begin position="55"/>
        <end position="375"/>
    </location>
</feature>
<dbReference type="PANTHER" id="PTHR37957:SF1">
    <property type="entry name" value="PHYTASE-LIKE DOMAIN-CONTAINING PROTEIN"/>
    <property type="match status" value="1"/>
</dbReference>
<sequence>MAGKSWQQLGFLFVFIAFITACKTTKVQESPKEKGTLVFHHQYVLPNHTKFEGIDIGGLSGIDYNADKQEYYMICDDRSDLAPARFYTGRVHINGYKIDSVSFIKSTTFKLPNGDTYPKRAVNPALTPDPEALRFDPTRRVFLWTSEGERTLEQPYAAITDPSITAVDSSGNTQYNLPIPAQFEMSKEEKGPRRNGVFEGLAFTPDYKYCFVSCEEPLYGDSERADTIDQKIYTRIIKYDLSTKMPIAQYLYPLSSVASIPNPKNGFRVNGVSDIMAINENQIMVIERSFSTGVKNNTIRVNLLDVSKATDVSNIMELKKATVGIDYKEPKVKALFTFDKIAGKVNMIDNVEGVTFGPVLPNGNRSLVFIVDNNFSDTEETQFYLFEWKP</sequence>
<dbReference type="AlphaFoldDB" id="A0A327R528"/>
<dbReference type="SUPFAM" id="SSF75011">
    <property type="entry name" value="3-carboxy-cis,cis-mucoante lactonizing enzyme"/>
    <property type="match status" value="1"/>
</dbReference>
<comment type="caution">
    <text evidence="2">The sequence shown here is derived from an EMBL/GenBank/DDBJ whole genome shotgun (WGS) entry which is preliminary data.</text>
</comment>
<dbReference type="OrthoDB" id="9798539at2"/>
<reference evidence="2 3" key="1">
    <citation type="submission" date="2018-06" db="EMBL/GenBank/DDBJ databases">
        <title>Genomic Encyclopedia of Archaeal and Bacterial Type Strains, Phase II (KMG-II): from individual species to whole genera.</title>
        <authorList>
            <person name="Goeker M."/>
        </authorList>
    </citation>
    <scope>NUCLEOTIDE SEQUENCE [LARGE SCALE GENOMIC DNA]</scope>
    <source>
        <strain evidence="2 3">DSM 23857</strain>
    </source>
</reference>
<evidence type="ECO:0000313" key="3">
    <source>
        <dbReference type="Proteomes" id="UP000249547"/>
    </source>
</evidence>
<name>A0A327R528_9BACT</name>
<organism evidence="2 3">
    <name type="scientific">Chitinophaga skermanii</name>
    <dbReference type="NCBI Taxonomy" id="331697"/>
    <lineage>
        <taxon>Bacteria</taxon>
        <taxon>Pseudomonadati</taxon>
        <taxon>Bacteroidota</taxon>
        <taxon>Chitinophagia</taxon>
        <taxon>Chitinophagales</taxon>
        <taxon>Chitinophagaceae</taxon>
        <taxon>Chitinophaga</taxon>
    </lineage>
</organism>
<dbReference type="Proteomes" id="UP000249547">
    <property type="component" value="Unassembled WGS sequence"/>
</dbReference>
<dbReference type="PANTHER" id="PTHR37957">
    <property type="entry name" value="BLR7070 PROTEIN"/>
    <property type="match status" value="1"/>
</dbReference>
<dbReference type="Pfam" id="PF13449">
    <property type="entry name" value="Phytase-like"/>
    <property type="match status" value="1"/>
</dbReference>
<dbReference type="EMBL" id="QLLL01000001">
    <property type="protein sequence ID" value="RAJ11062.1"/>
    <property type="molecule type" value="Genomic_DNA"/>
</dbReference>
<dbReference type="PROSITE" id="PS51257">
    <property type="entry name" value="PROKAR_LIPOPROTEIN"/>
    <property type="match status" value="1"/>
</dbReference>
<evidence type="ECO:0000259" key="1">
    <source>
        <dbReference type="Pfam" id="PF13449"/>
    </source>
</evidence>
<gene>
    <name evidence="2" type="ORF">LX64_00669</name>
</gene>
<proteinExistence type="predicted"/>
<evidence type="ECO:0000313" key="2">
    <source>
        <dbReference type="EMBL" id="RAJ11062.1"/>
    </source>
</evidence>